<keyword evidence="1" id="KW-0472">Membrane</keyword>
<accession>A0A447I6H9</accession>
<dbReference type="AlphaFoldDB" id="A0A447I6H9"/>
<feature type="transmembrane region" description="Helical" evidence="1">
    <location>
        <begin position="21"/>
        <end position="44"/>
    </location>
</feature>
<name>A0A447I6H9_9HYPH</name>
<proteinExistence type="predicted"/>
<reference evidence="2 3" key="1">
    <citation type="submission" date="2018-12" db="EMBL/GenBank/DDBJ databases">
        <authorList>
            <person name="Criscuolo A."/>
        </authorList>
    </citation>
    <scope>NUCLEOTIDE SEQUENCE [LARGE SCALE GENOMIC DNA]</scope>
    <source>
        <strain evidence="2">ACIP1116281</strain>
    </source>
</reference>
<dbReference type="RefSeq" id="WP_126148722.1">
    <property type="nucleotide sequence ID" value="NZ_JBHTMH010000001.1"/>
</dbReference>
<keyword evidence="1" id="KW-1133">Transmembrane helix</keyword>
<keyword evidence="1" id="KW-0812">Transmembrane</keyword>
<gene>
    <name evidence="2" type="ORF">DEVEQU_00241</name>
</gene>
<dbReference type="OrthoDB" id="7946957at2"/>
<keyword evidence="3" id="KW-1185">Reference proteome</keyword>
<sequence length="209" mass="22560">MAASRGIEDRQMLFRRLERRNRLVSILRIGVPILGALILVVLAAQIVISSLGSRFGIGQISITPEAVMVEAPEYAGVMDDGSNYRVSAISARASMDHADIIDLAEASVVLNRIDGVQMQAEAPRAELDVTQQQVLVSGIVEISDSTGTMGTLRDSVFDWPARLLTTRGPVEINYADGTKVRAEGMVYDAHAASWTFSRAIVTLTLDSGD</sequence>
<evidence type="ECO:0000256" key="1">
    <source>
        <dbReference type="SAM" id="Phobius"/>
    </source>
</evidence>
<dbReference type="EMBL" id="UZWD01000004">
    <property type="protein sequence ID" value="VDS03121.1"/>
    <property type="molecule type" value="Genomic_DNA"/>
</dbReference>
<dbReference type="Proteomes" id="UP000268844">
    <property type="component" value="Unassembled WGS sequence"/>
</dbReference>
<evidence type="ECO:0008006" key="4">
    <source>
        <dbReference type="Google" id="ProtNLM"/>
    </source>
</evidence>
<evidence type="ECO:0000313" key="3">
    <source>
        <dbReference type="Proteomes" id="UP000268844"/>
    </source>
</evidence>
<evidence type="ECO:0000313" key="2">
    <source>
        <dbReference type="EMBL" id="VDS03121.1"/>
    </source>
</evidence>
<organism evidence="2 3">
    <name type="scientific">Devosia equisanguinis</name>
    <dbReference type="NCBI Taxonomy" id="2490941"/>
    <lineage>
        <taxon>Bacteria</taxon>
        <taxon>Pseudomonadati</taxon>
        <taxon>Pseudomonadota</taxon>
        <taxon>Alphaproteobacteria</taxon>
        <taxon>Hyphomicrobiales</taxon>
        <taxon>Devosiaceae</taxon>
        <taxon>Devosia</taxon>
    </lineage>
</organism>
<protein>
    <recommendedName>
        <fullName evidence="4">LPS export ABC transporter periplasmic protein LptC</fullName>
    </recommendedName>
</protein>